<evidence type="ECO:0000256" key="1">
    <source>
        <dbReference type="SAM" id="MobiDB-lite"/>
    </source>
</evidence>
<sequence length="266" mass="27701">MPVSQRARALSALLVAAAAAAPIAAAAPASAAAGPDAGAGTSTTAPPRHVAHFPTGGLTAKNLVPRLAEAMLSAASLTMATRTSDALGPISCVVDVDMPSSNFLVRLTLPEGSVEVRSVDGQRYLQAPITEGMFYAAKAEDTTLTRIAVSVDPVRPVRALFGAVTSIRATGLPVDLEGVPSQAYEVVVATAKLQDGLGDLGAGIARDQLPPKVTLTFWIDEQDHLRRATSNIAGTPVEMLFTNWGFDFGIEAPPEEQIAHIWPSTR</sequence>
<accession>A0A919P0Z4</accession>
<keyword evidence="2" id="KW-0732">Signal</keyword>
<evidence type="ECO:0000256" key="2">
    <source>
        <dbReference type="SAM" id="SignalP"/>
    </source>
</evidence>
<dbReference type="Proteomes" id="UP000632740">
    <property type="component" value="Unassembled WGS sequence"/>
</dbReference>
<comment type="caution">
    <text evidence="3">The sequence shown here is derived from an EMBL/GenBank/DDBJ whole genome shotgun (WGS) entry which is preliminary data.</text>
</comment>
<protein>
    <recommendedName>
        <fullName evidence="5">DUF2092 domain-containing protein</fullName>
    </recommendedName>
</protein>
<evidence type="ECO:0000313" key="4">
    <source>
        <dbReference type="Proteomes" id="UP000632740"/>
    </source>
</evidence>
<feature type="region of interest" description="Disordered" evidence="1">
    <location>
        <begin position="32"/>
        <end position="51"/>
    </location>
</feature>
<feature type="chain" id="PRO_5037402861" description="DUF2092 domain-containing protein" evidence="2">
    <location>
        <begin position="32"/>
        <end position="266"/>
    </location>
</feature>
<organism evidence="3 4">
    <name type="scientific">Cellulomonas chitinilytica</name>
    <dbReference type="NCBI Taxonomy" id="398759"/>
    <lineage>
        <taxon>Bacteria</taxon>
        <taxon>Bacillati</taxon>
        <taxon>Actinomycetota</taxon>
        <taxon>Actinomycetes</taxon>
        <taxon>Micrococcales</taxon>
        <taxon>Cellulomonadaceae</taxon>
        <taxon>Cellulomonas</taxon>
    </lineage>
</organism>
<keyword evidence="4" id="KW-1185">Reference proteome</keyword>
<feature type="compositionally biased region" description="Low complexity" evidence="1">
    <location>
        <begin position="32"/>
        <end position="48"/>
    </location>
</feature>
<dbReference type="EMBL" id="BONK01000006">
    <property type="protein sequence ID" value="GIG21371.1"/>
    <property type="molecule type" value="Genomic_DNA"/>
</dbReference>
<dbReference type="Gene3D" id="2.50.20.20">
    <property type="match status" value="1"/>
</dbReference>
<feature type="signal peptide" evidence="2">
    <location>
        <begin position="1"/>
        <end position="31"/>
    </location>
</feature>
<dbReference type="InterPro" id="IPR029046">
    <property type="entry name" value="LolA/LolB/LppX"/>
</dbReference>
<dbReference type="PROSITE" id="PS51318">
    <property type="entry name" value="TAT"/>
    <property type="match status" value="1"/>
</dbReference>
<name>A0A919P0Z4_9CELL</name>
<dbReference type="SUPFAM" id="SSF89392">
    <property type="entry name" value="Prokaryotic lipoproteins and lipoprotein localization factors"/>
    <property type="match status" value="1"/>
</dbReference>
<dbReference type="AlphaFoldDB" id="A0A919P0Z4"/>
<dbReference type="InterPro" id="IPR006311">
    <property type="entry name" value="TAT_signal"/>
</dbReference>
<proteinExistence type="predicted"/>
<dbReference type="RefSeq" id="WP_203752943.1">
    <property type="nucleotide sequence ID" value="NZ_BONK01000006.1"/>
</dbReference>
<gene>
    <name evidence="3" type="ORF">Cch01nite_20950</name>
</gene>
<evidence type="ECO:0008006" key="5">
    <source>
        <dbReference type="Google" id="ProtNLM"/>
    </source>
</evidence>
<evidence type="ECO:0000313" key="3">
    <source>
        <dbReference type="EMBL" id="GIG21371.1"/>
    </source>
</evidence>
<reference evidence="3" key="1">
    <citation type="submission" date="2021-01" db="EMBL/GenBank/DDBJ databases">
        <title>Whole genome shotgun sequence of Cellulomonas chitinilytica NBRC 110799.</title>
        <authorList>
            <person name="Komaki H."/>
            <person name="Tamura T."/>
        </authorList>
    </citation>
    <scope>NUCLEOTIDE SEQUENCE</scope>
    <source>
        <strain evidence="3">NBRC 110799</strain>
    </source>
</reference>